<reference evidence="2" key="1">
    <citation type="submission" date="2025-08" db="UniProtKB">
        <authorList>
            <consortium name="Ensembl"/>
        </authorList>
    </citation>
    <scope>IDENTIFICATION</scope>
</reference>
<evidence type="ECO:0000259" key="1">
    <source>
        <dbReference type="Pfam" id="PF16209"/>
    </source>
</evidence>
<dbReference type="SUPFAM" id="SSF81653">
    <property type="entry name" value="Calcium ATPase, transduction domain A"/>
    <property type="match status" value="1"/>
</dbReference>
<organism evidence="2 3">
    <name type="scientific">Sinocyclocheilus grahami</name>
    <name type="common">Dianchi golden-line fish</name>
    <name type="synonym">Barbus grahami</name>
    <dbReference type="NCBI Taxonomy" id="75366"/>
    <lineage>
        <taxon>Eukaryota</taxon>
        <taxon>Metazoa</taxon>
        <taxon>Chordata</taxon>
        <taxon>Craniata</taxon>
        <taxon>Vertebrata</taxon>
        <taxon>Euteleostomi</taxon>
        <taxon>Actinopterygii</taxon>
        <taxon>Neopterygii</taxon>
        <taxon>Teleostei</taxon>
        <taxon>Ostariophysi</taxon>
        <taxon>Cypriniformes</taxon>
        <taxon>Cyprinidae</taxon>
        <taxon>Cyprininae</taxon>
        <taxon>Sinocyclocheilus</taxon>
    </lineage>
</organism>
<keyword evidence="3" id="KW-1185">Reference proteome</keyword>
<proteinExistence type="predicted"/>
<gene>
    <name evidence="2" type="primary">atp10b</name>
</gene>
<evidence type="ECO:0000313" key="3">
    <source>
        <dbReference type="Proteomes" id="UP000472262"/>
    </source>
</evidence>
<dbReference type="Ensembl" id="ENSSGRT00000109517.1">
    <property type="protein sequence ID" value="ENSSGRP00000103002.1"/>
    <property type="gene ID" value="ENSSGRG00000051162.1"/>
</dbReference>
<dbReference type="GO" id="GO:0005886">
    <property type="term" value="C:plasma membrane"/>
    <property type="evidence" value="ECO:0007669"/>
    <property type="project" value="TreeGrafter"/>
</dbReference>
<dbReference type="GO" id="GO:0045332">
    <property type="term" value="P:phospholipid translocation"/>
    <property type="evidence" value="ECO:0007669"/>
    <property type="project" value="TreeGrafter"/>
</dbReference>
<dbReference type="InterPro" id="IPR023298">
    <property type="entry name" value="ATPase_P-typ_TM_dom_sf"/>
</dbReference>
<feature type="domain" description="P-type ATPase N-terminal" evidence="1">
    <location>
        <begin position="27"/>
        <end position="84"/>
    </location>
</feature>
<evidence type="ECO:0000313" key="2">
    <source>
        <dbReference type="Ensembl" id="ENSSGRP00000103002.1"/>
    </source>
</evidence>
<dbReference type="Gene3D" id="2.70.150.10">
    <property type="entry name" value="Calcium-transporting ATPase, cytoplasmic transduction domain A"/>
    <property type="match status" value="1"/>
</dbReference>
<dbReference type="SUPFAM" id="SSF81665">
    <property type="entry name" value="Calcium ATPase, transmembrane domain M"/>
    <property type="match status" value="1"/>
</dbReference>
<protein>
    <submittedName>
        <fullName evidence="2">ATPase phospholipid transporting 10B (putative)</fullName>
    </submittedName>
</protein>
<dbReference type="PANTHER" id="PTHR24092:SF79">
    <property type="entry name" value="PHOSPHOLIPID-TRANSPORTING ATPASE VB"/>
    <property type="match status" value="1"/>
</dbReference>
<dbReference type="InterPro" id="IPR008250">
    <property type="entry name" value="ATPase_P-typ_transduc_dom_A_sf"/>
</dbReference>
<dbReference type="InterPro" id="IPR032631">
    <property type="entry name" value="P-type_ATPase_N"/>
</dbReference>
<reference evidence="2" key="2">
    <citation type="submission" date="2025-09" db="UniProtKB">
        <authorList>
            <consortium name="Ensembl"/>
        </authorList>
    </citation>
    <scope>IDENTIFICATION</scope>
</reference>
<dbReference type="Proteomes" id="UP000472262">
    <property type="component" value="Unassembled WGS sequence"/>
</dbReference>
<dbReference type="AlphaFoldDB" id="A0A672SLN6"/>
<accession>A0A672SLN6</accession>
<dbReference type="PANTHER" id="PTHR24092">
    <property type="entry name" value="PROBABLE PHOSPHOLIPID-TRANSPORTING ATPASE"/>
    <property type="match status" value="1"/>
</dbReference>
<name>A0A672SLN6_SINGR</name>
<dbReference type="Pfam" id="PF16209">
    <property type="entry name" value="PhoLip_ATPase_N"/>
    <property type="match status" value="1"/>
</dbReference>
<dbReference type="GO" id="GO:0140326">
    <property type="term" value="F:ATPase-coupled intramembrane lipid transporter activity"/>
    <property type="evidence" value="ECO:0007669"/>
    <property type="project" value="TreeGrafter"/>
</dbReference>
<sequence>MTGFVVQDRPVRTVVSNLPFEDLKKREQPNRRYEDNAIKTNKYRLWSFIPMNLFEQFHRMANIYFVGLAILNFVPVVNAFQPEVALIPICVILALTAVKDGWEDFRRYQTDQQLNNTPCFIFSRTTGLVRWKDVRVGDFVRVLSNEIIPADILLLHTSDPDGVCHMETANLDGETSLKQRKVVPGFSALVRAQSITQYLR</sequence>